<evidence type="ECO:0000313" key="2">
    <source>
        <dbReference type="Proteomes" id="UP000184471"/>
    </source>
</evidence>
<reference evidence="1 2" key="1">
    <citation type="submission" date="2016-11" db="EMBL/GenBank/DDBJ databases">
        <authorList>
            <person name="Jaros S."/>
            <person name="Januszkiewicz K."/>
            <person name="Wedrychowicz H."/>
        </authorList>
    </citation>
    <scope>NUCLEOTIDE SEQUENCE [LARGE SCALE GENOMIC DNA]</scope>
    <source>
        <strain evidence="1 2">DSM 45408</strain>
    </source>
</reference>
<dbReference type="STRING" id="1070870.SAMN05444351_2044"/>
<keyword evidence="2" id="KW-1185">Reference proteome</keyword>
<dbReference type="Proteomes" id="UP000184471">
    <property type="component" value="Unassembled WGS sequence"/>
</dbReference>
<dbReference type="SUPFAM" id="SSF51905">
    <property type="entry name" value="FAD/NAD(P)-binding domain"/>
    <property type="match status" value="1"/>
</dbReference>
<protein>
    <submittedName>
        <fullName evidence="1">Lycopene cyclase (CrtL-type)</fullName>
    </submittedName>
</protein>
<dbReference type="Gene3D" id="3.50.50.60">
    <property type="entry name" value="FAD/NAD(P)-binding domain"/>
    <property type="match status" value="1"/>
</dbReference>
<accession>A0A1M5IF72</accession>
<dbReference type="InterPro" id="IPR036188">
    <property type="entry name" value="FAD/NAD-bd_sf"/>
</dbReference>
<name>A0A1M5IF72_9ACTN</name>
<dbReference type="Pfam" id="PF05834">
    <property type="entry name" value="Lycopene_cycl"/>
    <property type="match status" value="1"/>
</dbReference>
<organism evidence="1 2">
    <name type="scientific">Geodermatophilus nigrescens</name>
    <dbReference type="NCBI Taxonomy" id="1070870"/>
    <lineage>
        <taxon>Bacteria</taxon>
        <taxon>Bacillati</taxon>
        <taxon>Actinomycetota</taxon>
        <taxon>Actinomycetes</taxon>
        <taxon>Geodermatophilales</taxon>
        <taxon>Geodermatophilaceae</taxon>
        <taxon>Geodermatophilus</taxon>
    </lineage>
</organism>
<dbReference type="PANTHER" id="PTHR39757">
    <property type="match status" value="1"/>
</dbReference>
<dbReference type="EMBL" id="FQVX01000002">
    <property type="protein sequence ID" value="SHG26901.1"/>
    <property type="molecule type" value="Genomic_DNA"/>
</dbReference>
<dbReference type="AlphaFoldDB" id="A0A1M5IF72"/>
<gene>
    <name evidence="1" type="ORF">SAMN05444351_2044</name>
</gene>
<dbReference type="PANTHER" id="PTHR39757:SF5">
    <property type="entry name" value="OS02G0190600 PROTEIN"/>
    <property type="match status" value="1"/>
</dbReference>
<sequence length="408" mass="40890">MWSSAAVAVPLDVVVAGAGPAGLSAAAACAAAGLSTALVAPAVRPWPATYCLWADELDAAAGPLGLDPAAARTTMAARYSPTVVRTASGGERELTRGYARLRNDAVHAALLDRFTAAGGRLVTGRVRGLLDDDGGEVAVLADGTRLAARTVLDARGGGPATAQQRAWGEVVAGPVPDLVPPDGALFMDWTALAAPGAPPAFLYGLPLDDGTVLLEATSLAARPPLPLADLRERLAALLTAHGLRPAGGAERVAIPLDAAPRPAGPGTPLGAAAGLVHPATGYSVAASLRLGPRVAAALAAGRDPRPVVRAARPRATAALLGLGLEVLLPMDAAATDAFFGAFFTLPEQEWAPYLDGGSPPSAVAGTMARVFGALSPAQRARLLRGVAGGTAARLVAGLRRARAAASGR</sequence>
<proteinExistence type="predicted"/>
<dbReference type="PRINTS" id="PR00411">
    <property type="entry name" value="PNDRDTASEI"/>
</dbReference>
<evidence type="ECO:0000313" key="1">
    <source>
        <dbReference type="EMBL" id="SHG26901.1"/>
    </source>
</evidence>